<dbReference type="InterPro" id="IPR037523">
    <property type="entry name" value="VOC_core"/>
</dbReference>
<keyword evidence="3" id="KW-1185">Reference proteome</keyword>
<dbReference type="RefSeq" id="WP_075016050.1">
    <property type="nucleotide sequence ID" value="NZ_FODD01000001.1"/>
</dbReference>
<proteinExistence type="predicted"/>
<sequence>MSAFSEGAPCWADASLPDLEAGQRFYGELLGWTFQDTGEEFGHYTMALRDGKNAAALMGKMDPSMPTAWSVYLATGDAAKTTAAIREAGGQVVFGPDVVGDVGTMAGAVDPGGSFFGVWQPDTHPGFGIVNAPGGFCWAENHTKDAAAADPFYEKVFGYSGQQIGDGEQFDYKVWSVAGQADPVAGRMQRGDLPADAPSAYRVYFVVEDCDASADVVRRLGGRVIGEPADSPFGRMAEVADDQGATFAIIDVTRRVGPPPAGA</sequence>
<dbReference type="STRING" id="310780.SAMN05216267_1001193"/>
<dbReference type="Proteomes" id="UP000181951">
    <property type="component" value="Unassembled WGS sequence"/>
</dbReference>
<reference evidence="2 3" key="1">
    <citation type="submission" date="2016-10" db="EMBL/GenBank/DDBJ databases">
        <authorList>
            <person name="de Groot N.N."/>
        </authorList>
    </citation>
    <scope>NUCLEOTIDE SEQUENCE [LARGE SCALE GENOMIC DNA]</scope>
    <source>
        <strain evidence="2 3">CGMCC 4.2026</strain>
    </source>
</reference>
<dbReference type="InterPro" id="IPR052164">
    <property type="entry name" value="Anthracycline_SecMetBiosynth"/>
</dbReference>
<evidence type="ECO:0000259" key="1">
    <source>
        <dbReference type="PROSITE" id="PS51819"/>
    </source>
</evidence>
<dbReference type="AlphaFoldDB" id="A0A1H8DNN2"/>
<evidence type="ECO:0000313" key="3">
    <source>
        <dbReference type="Proteomes" id="UP000181951"/>
    </source>
</evidence>
<feature type="domain" description="VOC" evidence="1">
    <location>
        <begin position="135"/>
        <end position="252"/>
    </location>
</feature>
<dbReference type="PROSITE" id="PS51819">
    <property type="entry name" value="VOC"/>
    <property type="match status" value="2"/>
</dbReference>
<dbReference type="CDD" id="cd07247">
    <property type="entry name" value="SgaA_N_like"/>
    <property type="match status" value="2"/>
</dbReference>
<protein>
    <recommendedName>
        <fullName evidence="1">VOC domain-containing protein</fullName>
    </recommendedName>
</protein>
<accession>A0A1H8DNN2</accession>
<evidence type="ECO:0000313" key="2">
    <source>
        <dbReference type="EMBL" id="SEN08434.1"/>
    </source>
</evidence>
<dbReference type="Gene3D" id="3.10.180.10">
    <property type="entry name" value="2,3-Dihydroxybiphenyl 1,2-Dioxygenase, domain 1"/>
    <property type="match status" value="2"/>
</dbReference>
<name>A0A1H8DNN2_9ACTN</name>
<dbReference type="PANTHER" id="PTHR33993">
    <property type="entry name" value="GLYOXALASE-RELATED"/>
    <property type="match status" value="1"/>
</dbReference>
<dbReference type="PANTHER" id="PTHR33993:SF10">
    <property type="entry name" value="CONSERVED PROTEIN"/>
    <property type="match status" value="1"/>
</dbReference>
<dbReference type="SUPFAM" id="SSF54593">
    <property type="entry name" value="Glyoxalase/Bleomycin resistance protein/Dihydroxybiphenyl dioxygenase"/>
    <property type="match status" value="2"/>
</dbReference>
<gene>
    <name evidence="2" type="ORF">SAMN05216267_1001193</name>
</gene>
<feature type="domain" description="VOC" evidence="1">
    <location>
        <begin position="8"/>
        <end position="121"/>
    </location>
</feature>
<dbReference type="EMBL" id="FODD01000001">
    <property type="protein sequence ID" value="SEN08434.1"/>
    <property type="molecule type" value="Genomic_DNA"/>
</dbReference>
<dbReference type="InterPro" id="IPR004360">
    <property type="entry name" value="Glyas_Fos-R_dOase_dom"/>
</dbReference>
<dbReference type="Pfam" id="PF00903">
    <property type="entry name" value="Glyoxalase"/>
    <property type="match status" value="1"/>
</dbReference>
<organism evidence="2 3">
    <name type="scientific">Actinacidiphila rubida</name>
    <dbReference type="NCBI Taxonomy" id="310780"/>
    <lineage>
        <taxon>Bacteria</taxon>
        <taxon>Bacillati</taxon>
        <taxon>Actinomycetota</taxon>
        <taxon>Actinomycetes</taxon>
        <taxon>Kitasatosporales</taxon>
        <taxon>Streptomycetaceae</taxon>
        <taxon>Actinacidiphila</taxon>
    </lineage>
</organism>
<dbReference type="InterPro" id="IPR029068">
    <property type="entry name" value="Glyas_Bleomycin-R_OHBP_Dase"/>
</dbReference>
<dbReference type="OrthoDB" id="9793039at2"/>